<evidence type="ECO:0000313" key="1">
    <source>
        <dbReference type="EMBL" id="TGG85920.1"/>
    </source>
</evidence>
<organism evidence="1 2">
    <name type="scientific">Streptomyces albus</name>
    <dbReference type="NCBI Taxonomy" id="1888"/>
    <lineage>
        <taxon>Bacteria</taxon>
        <taxon>Bacillati</taxon>
        <taxon>Actinomycetota</taxon>
        <taxon>Actinomycetes</taxon>
        <taxon>Kitasatosporales</taxon>
        <taxon>Streptomycetaceae</taxon>
        <taxon>Streptomyces</taxon>
    </lineage>
</organism>
<dbReference type="AlphaFoldDB" id="A0A8H1LJA9"/>
<comment type="caution">
    <text evidence="1">The sequence shown here is derived from an EMBL/GenBank/DDBJ whole genome shotgun (WGS) entry which is preliminary data.</text>
</comment>
<reference evidence="1 2" key="1">
    <citation type="submission" date="2018-10" db="EMBL/GenBank/DDBJ databases">
        <title>Isolation of pseudouridimycin from Streptomyces albus DSM 40763.</title>
        <authorList>
            <person name="Rosenqvist P."/>
            <person name="Metsae-Ketelae M."/>
            <person name="Virta P."/>
        </authorList>
    </citation>
    <scope>NUCLEOTIDE SEQUENCE [LARGE SCALE GENOMIC DNA]</scope>
    <source>
        <strain evidence="1 2">DSM 40763</strain>
    </source>
</reference>
<evidence type="ECO:0000313" key="2">
    <source>
        <dbReference type="Proteomes" id="UP000298111"/>
    </source>
</evidence>
<proteinExistence type="predicted"/>
<sequence length="63" mass="7266">MWEVGETAWDVKSGRTGEIVQVTGPAPYIYRLRVVTGPHEPPLMLYRYARELRRVAPPVSRRT</sequence>
<name>A0A8H1LJA9_9ACTN</name>
<gene>
    <name evidence="1" type="ORF">D8771_05685</name>
</gene>
<dbReference type="EMBL" id="RCIY01000040">
    <property type="protein sequence ID" value="TGG85920.1"/>
    <property type="molecule type" value="Genomic_DNA"/>
</dbReference>
<protein>
    <submittedName>
        <fullName evidence="1">Uncharacterized protein</fullName>
    </submittedName>
</protein>
<dbReference type="Proteomes" id="UP000298111">
    <property type="component" value="Unassembled WGS sequence"/>
</dbReference>
<accession>A0A8H1LJA9</accession>